<dbReference type="AlphaFoldDB" id="A0A2S9YCB5"/>
<feature type="transmembrane region" description="Helical" evidence="1">
    <location>
        <begin position="7"/>
        <end position="32"/>
    </location>
</feature>
<accession>A0A2S9YCB5</accession>
<gene>
    <name evidence="2" type="ORF">ENSA5_21070</name>
</gene>
<dbReference type="Proteomes" id="UP000237968">
    <property type="component" value="Unassembled WGS sequence"/>
</dbReference>
<evidence type="ECO:0000313" key="2">
    <source>
        <dbReference type="EMBL" id="PRQ02754.1"/>
    </source>
</evidence>
<keyword evidence="3" id="KW-1185">Reference proteome</keyword>
<comment type="caution">
    <text evidence="2">The sequence shown here is derived from an EMBL/GenBank/DDBJ whole genome shotgun (WGS) entry which is preliminary data.</text>
</comment>
<dbReference type="EMBL" id="PVNK01000112">
    <property type="protein sequence ID" value="PRQ02754.1"/>
    <property type="molecule type" value="Genomic_DNA"/>
</dbReference>
<sequence>MGIVRLTALIGMLALGLALGSIVLGHLILVPALQADTTLVDANLARALAEPLALRTAELALAACVILTAVAQRWLRHGAGTTLALIATGIAGADRLGVLPRVHEAWGRVDLVAMRPQVRIEAAEQLSLVHEVTTASLVVILIAIAGLASVPRSRPGKS</sequence>
<proteinExistence type="predicted"/>
<evidence type="ECO:0000313" key="3">
    <source>
        <dbReference type="Proteomes" id="UP000237968"/>
    </source>
</evidence>
<evidence type="ECO:0008006" key="4">
    <source>
        <dbReference type="Google" id="ProtNLM"/>
    </source>
</evidence>
<keyword evidence="1" id="KW-0812">Transmembrane</keyword>
<keyword evidence="1" id="KW-0472">Membrane</keyword>
<keyword evidence="1" id="KW-1133">Transmembrane helix</keyword>
<feature type="transmembrane region" description="Helical" evidence="1">
    <location>
        <begin position="132"/>
        <end position="150"/>
    </location>
</feature>
<reference evidence="2 3" key="1">
    <citation type="submission" date="2018-03" db="EMBL/GenBank/DDBJ databases">
        <title>Draft Genome Sequences of the Obligatory Marine Myxobacteria Enhygromyxa salina SWB005.</title>
        <authorList>
            <person name="Poehlein A."/>
            <person name="Moghaddam J.A."/>
            <person name="Harms H."/>
            <person name="Alanjari M."/>
            <person name="Koenig G.M."/>
            <person name="Daniel R."/>
            <person name="Schaeberle T.F."/>
        </authorList>
    </citation>
    <scope>NUCLEOTIDE SEQUENCE [LARGE SCALE GENOMIC DNA]</scope>
    <source>
        <strain evidence="2 3">SWB005</strain>
    </source>
</reference>
<evidence type="ECO:0000256" key="1">
    <source>
        <dbReference type="SAM" id="Phobius"/>
    </source>
</evidence>
<organism evidence="2 3">
    <name type="scientific">Enhygromyxa salina</name>
    <dbReference type="NCBI Taxonomy" id="215803"/>
    <lineage>
        <taxon>Bacteria</taxon>
        <taxon>Pseudomonadati</taxon>
        <taxon>Myxococcota</taxon>
        <taxon>Polyangia</taxon>
        <taxon>Nannocystales</taxon>
        <taxon>Nannocystaceae</taxon>
        <taxon>Enhygromyxa</taxon>
    </lineage>
</organism>
<name>A0A2S9YCB5_9BACT</name>
<protein>
    <recommendedName>
        <fullName evidence="4">DUF4149 domain-containing protein</fullName>
    </recommendedName>
</protein>